<name>A0AAW0LF99_QUESU</name>
<dbReference type="AlphaFoldDB" id="A0AAW0LF99"/>
<comment type="caution">
    <text evidence="2">The sequence shown here is derived from an EMBL/GenBank/DDBJ whole genome shotgun (WGS) entry which is preliminary data.</text>
</comment>
<protein>
    <submittedName>
        <fullName evidence="2">Uncharacterized protein</fullName>
    </submittedName>
</protein>
<evidence type="ECO:0000313" key="3">
    <source>
        <dbReference type="Proteomes" id="UP000237347"/>
    </source>
</evidence>
<evidence type="ECO:0000313" key="2">
    <source>
        <dbReference type="EMBL" id="KAK7850175.1"/>
    </source>
</evidence>
<proteinExistence type="predicted"/>
<keyword evidence="3" id="KW-1185">Reference proteome</keyword>
<evidence type="ECO:0000256" key="1">
    <source>
        <dbReference type="SAM" id="MobiDB-lite"/>
    </source>
</evidence>
<accession>A0AAW0LF99</accession>
<dbReference type="EMBL" id="PKMF04000104">
    <property type="protein sequence ID" value="KAK7850175.1"/>
    <property type="molecule type" value="Genomic_DNA"/>
</dbReference>
<organism evidence="2 3">
    <name type="scientific">Quercus suber</name>
    <name type="common">Cork oak</name>
    <dbReference type="NCBI Taxonomy" id="58331"/>
    <lineage>
        <taxon>Eukaryota</taxon>
        <taxon>Viridiplantae</taxon>
        <taxon>Streptophyta</taxon>
        <taxon>Embryophyta</taxon>
        <taxon>Tracheophyta</taxon>
        <taxon>Spermatophyta</taxon>
        <taxon>Magnoliopsida</taxon>
        <taxon>eudicotyledons</taxon>
        <taxon>Gunneridae</taxon>
        <taxon>Pentapetalae</taxon>
        <taxon>rosids</taxon>
        <taxon>fabids</taxon>
        <taxon>Fagales</taxon>
        <taxon>Fagaceae</taxon>
        <taxon>Quercus</taxon>
    </lineage>
</organism>
<reference evidence="2 3" key="1">
    <citation type="journal article" date="2018" name="Sci. Data">
        <title>The draft genome sequence of cork oak.</title>
        <authorList>
            <person name="Ramos A.M."/>
            <person name="Usie A."/>
            <person name="Barbosa P."/>
            <person name="Barros P.M."/>
            <person name="Capote T."/>
            <person name="Chaves I."/>
            <person name="Simoes F."/>
            <person name="Abreu I."/>
            <person name="Carrasquinho I."/>
            <person name="Faro C."/>
            <person name="Guimaraes J.B."/>
            <person name="Mendonca D."/>
            <person name="Nobrega F."/>
            <person name="Rodrigues L."/>
            <person name="Saibo N.J.M."/>
            <person name="Varela M.C."/>
            <person name="Egas C."/>
            <person name="Matos J."/>
            <person name="Miguel C.M."/>
            <person name="Oliveira M.M."/>
            <person name="Ricardo C.P."/>
            <person name="Goncalves S."/>
        </authorList>
    </citation>
    <scope>NUCLEOTIDE SEQUENCE [LARGE SCALE GENOMIC DNA]</scope>
    <source>
        <strain evidence="3">cv. HL8</strain>
    </source>
</reference>
<sequence>MSSANGQRFRISQMRKQKSSGSMPPTMTPPTCQVVKMMKKCQLFKTE</sequence>
<feature type="region of interest" description="Disordered" evidence="1">
    <location>
        <begin position="1"/>
        <end position="31"/>
    </location>
</feature>
<dbReference type="Proteomes" id="UP000237347">
    <property type="component" value="Unassembled WGS sequence"/>
</dbReference>
<gene>
    <name evidence="2" type="ORF">CFP56_001490</name>
</gene>